<gene>
    <name evidence="1" type="ORF">P171DRAFT_182359</name>
</gene>
<organism evidence="1 2">
    <name type="scientific">Karstenula rhodostoma CBS 690.94</name>
    <dbReference type="NCBI Taxonomy" id="1392251"/>
    <lineage>
        <taxon>Eukaryota</taxon>
        <taxon>Fungi</taxon>
        <taxon>Dikarya</taxon>
        <taxon>Ascomycota</taxon>
        <taxon>Pezizomycotina</taxon>
        <taxon>Dothideomycetes</taxon>
        <taxon>Pleosporomycetidae</taxon>
        <taxon>Pleosporales</taxon>
        <taxon>Massarineae</taxon>
        <taxon>Didymosphaeriaceae</taxon>
        <taxon>Karstenula</taxon>
    </lineage>
</organism>
<keyword evidence="2" id="KW-1185">Reference proteome</keyword>
<accession>A0A9P4P6E5</accession>
<name>A0A9P4P6E5_9PLEO</name>
<dbReference type="AlphaFoldDB" id="A0A9P4P6E5"/>
<comment type="caution">
    <text evidence="1">The sequence shown here is derived from an EMBL/GenBank/DDBJ whole genome shotgun (WGS) entry which is preliminary data.</text>
</comment>
<dbReference type="Proteomes" id="UP000799764">
    <property type="component" value="Unassembled WGS sequence"/>
</dbReference>
<evidence type="ECO:0000313" key="1">
    <source>
        <dbReference type="EMBL" id="KAF2437414.1"/>
    </source>
</evidence>
<protein>
    <submittedName>
        <fullName evidence="1">Uncharacterized protein</fullName>
    </submittedName>
</protein>
<reference evidence="1" key="1">
    <citation type="journal article" date="2020" name="Stud. Mycol.">
        <title>101 Dothideomycetes genomes: a test case for predicting lifestyles and emergence of pathogens.</title>
        <authorList>
            <person name="Haridas S."/>
            <person name="Albert R."/>
            <person name="Binder M."/>
            <person name="Bloem J."/>
            <person name="Labutti K."/>
            <person name="Salamov A."/>
            <person name="Andreopoulos B."/>
            <person name="Baker S."/>
            <person name="Barry K."/>
            <person name="Bills G."/>
            <person name="Bluhm B."/>
            <person name="Cannon C."/>
            <person name="Castanera R."/>
            <person name="Culley D."/>
            <person name="Daum C."/>
            <person name="Ezra D."/>
            <person name="Gonzalez J."/>
            <person name="Henrissat B."/>
            <person name="Kuo A."/>
            <person name="Liang C."/>
            <person name="Lipzen A."/>
            <person name="Lutzoni F."/>
            <person name="Magnuson J."/>
            <person name="Mondo S."/>
            <person name="Nolan M."/>
            <person name="Ohm R."/>
            <person name="Pangilinan J."/>
            <person name="Park H.-J."/>
            <person name="Ramirez L."/>
            <person name="Alfaro M."/>
            <person name="Sun H."/>
            <person name="Tritt A."/>
            <person name="Yoshinaga Y."/>
            <person name="Zwiers L.-H."/>
            <person name="Turgeon B."/>
            <person name="Goodwin S."/>
            <person name="Spatafora J."/>
            <person name="Crous P."/>
            <person name="Grigoriev I."/>
        </authorList>
    </citation>
    <scope>NUCLEOTIDE SEQUENCE</scope>
    <source>
        <strain evidence="1">CBS 690.94</strain>
    </source>
</reference>
<proteinExistence type="predicted"/>
<evidence type="ECO:0000313" key="2">
    <source>
        <dbReference type="Proteomes" id="UP000799764"/>
    </source>
</evidence>
<dbReference type="EMBL" id="MU001516">
    <property type="protein sequence ID" value="KAF2437414.1"/>
    <property type="molecule type" value="Genomic_DNA"/>
</dbReference>
<sequence length="172" mass="18898">MRQDTHPPHACTESTDVFCTGRQAVHHPSSRRPLGPRPPTFSAMVAFPSPLRGSLICLYQPQRPRNAAYFAAGPNGLRHLFHTHVPRALSPVVSCKSLWEAGCISTRSVVRDRHPQGFAAARSMRTQDVAQHFKVTLVSQRCANASIVIAPNFPLHGCSSAREHHGQSEPEP</sequence>